<organism evidence="7 8">
    <name type="scientific">Leptomonas seymouri</name>
    <dbReference type="NCBI Taxonomy" id="5684"/>
    <lineage>
        <taxon>Eukaryota</taxon>
        <taxon>Discoba</taxon>
        <taxon>Euglenozoa</taxon>
        <taxon>Kinetoplastea</taxon>
        <taxon>Metakinetoplastina</taxon>
        <taxon>Trypanosomatida</taxon>
        <taxon>Trypanosomatidae</taxon>
        <taxon>Leishmaniinae</taxon>
        <taxon>Leptomonas</taxon>
    </lineage>
</organism>
<comment type="subcellular location">
    <subcellularLocation>
        <location evidence="1">Nucleus</location>
        <location evidence="1">Nucleolus</location>
    </subcellularLocation>
</comment>
<feature type="compositionally biased region" description="Basic residues" evidence="5">
    <location>
        <begin position="1"/>
        <end position="13"/>
    </location>
</feature>
<name>A0A0N0P2X5_LEPSE</name>
<evidence type="ECO:0000256" key="1">
    <source>
        <dbReference type="ARBA" id="ARBA00004604"/>
    </source>
</evidence>
<dbReference type="PANTHER" id="PTHR13634">
    <property type="entry name" value="RIBOSOME BIOGENESIS PROTEIN BRIX"/>
    <property type="match status" value="1"/>
</dbReference>
<dbReference type="EMBL" id="LJSK01000370">
    <property type="protein sequence ID" value="KPI83469.1"/>
    <property type="molecule type" value="Genomic_DNA"/>
</dbReference>
<evidence type="ECO:0000256" key="2">
    <source>
        <dbReference type="ARBA" id="ARBA00006369"/>
    </source>
</evidence>
<dbReference type="PROSITE" id="PS50833">
    <property type="entry name" value="BRIX"/>
    <property type="match status" value="1"/>
</dbReference>
<dbReference type="InterPro" id="IPR007109">
    <property type="entry name" value="Brix"/>
</dbReference>
<feature type="region of interest" description="Disordered" evidence="5">
    <location>
        <begin position="1"/>
        <end position="23"/>
    </location>
</feature>
<evidence type="ECO:0000313" key="8">
    <source>
        <dbReference type="Proteomes" id="UP000038009"/>
    </source>
</evidence>
<protein>
    <submittedName>
        <fullName evidence="7">Putative ribosome biogenesis protein</fullName>
    </submittedName>
</protein>
<dbReference type="PANTHER" id="PTHR13634:SF0">
    <property type="entry name" value="RIBOSOME BIOGENESIS PROTEIN BRX1 HOMOLOG"/>
    <property type="match status" value="1"/>
</dbReference>
<dbReference type="Pfam" id="PF04427">
    <property type="entry name" value="Brix"/>
    <property type="match status" value="1"/>
</dbReference>
<dbReference type="Proteomes" id="UP000038009">
    <property type="component" value="Unassembled WGS sequence"/>
</dbReference>
<accession>A0A0N0P2X5</accession>
<keyword evidence="8" id="KW-1185">Reference proteome</keyword>
<dbReference type="SUPFAM" id="SSF52954">
    <property type="entry name" value="Class II aaRS ABD-related"/>
    <property type="match status" value="1"/>
</dbReference>
<dbReference type="OMA" id="YRHRHLM"/>
<evidence type="ECO:0000256" key="3">
    <source>
        <dbReference type="ARBA" id="ARBA00022517"/>
    </source>
</evidence>
<dbReference type="VEuPathDB" id="TriTrypDB:Lsey_0370_0020"/>
<reference evidence="7 8" key="1">
    <citation type="journal article" date="2015" name="PLoS Pathog.">
        <title>Leptomonas seymouri: Adaptations to the Dixenous Life Cycle Analyzed by Genome Sequencing, Transcriptome Profiling and Co-infection with Leishmania donovani.</title>
        <authorList>
            <person name="Kraeva N."/>
            <person name="Butenko A."/>
            <person name="Hlavacova J."/>
            <person name="Kostygov A."/>
            <person name="Myskova J."/>
            <person name="Grybchuk D."/>
            <person name="Lestinova T."/>
            <person name="Votypka J."/>
            <person name="Volf P."/>
            <person name="Opperdoes F."/>
            <person name="Flegontov P."/>
            <person name="Lukes J."/>
            <person name="Yurchenko V."/>
        </authorList>
    </citation>
    <scope>NUCLEOTIDE SEQUENCE [LARGE SCALE GENOMIC DNA]</scope>
    <source>
        <strain evidence="7 8">ATCC 30220</strain>
    </source>
</reference>
<proteinExistence type="inferred from homology"/>
<evidence type="ECO:0000256" key="5">
    <source>
        <dbReference type="SAM" id="MobiDB-lite"/>
    </source>
</evidence>
<dbReference type="GO" id="GO:0005730">
    <property type="term" value="C:nucleolus"/>
    <property type="evidence" value="ECO:0007669"/>
    <property type="project" value="UniProtKB-SubCell"/>
</dbReference>
<dbReference type="SMART" id="SM00879">
    <property type="entry name" value="Brix"/>
    <property type="match status" value="1"/>
</dbReference>
<feature type="domain" description="Brix" evidence="6">
    <location>
        <begin position="75"/>
        <end position="266"/>
    </location>
</feature>
<evidence type="ECO:0000256" key="4">
    <source>
        <dbReference type="ARBA" id="ARBA00023242"/>
    </source>
</evidence>
<evidence type="ECO:0000313" key="7">
    <source>
        <dbReference type="EMBL" id="KPI83469.1"/>
    </source>
</evidence>
<dbReference type="AlphaFoldDB" id="A0A0N0P2X5"/>
<evidence type="ECO:0000259" key="6">
    <source>
        <dbReference type="PROSITE" id="PS50833"/>
    </source>
</evidence>
<dbReference type="GO" id="GO:0006364">
    <property type="term" value="P:rRNA processing"/>
    <property type="evidence" value="ECO:0007669"/>
    <property type="project" value="InterPro"/>
</dbReference>
<keyword evidence="4" id="KW-0539">Nucleus</keyword>
<comment type="caution">
    <text evidence="7">The sequence shown here is derived from an EMBL/GenBank/DDBJ whole genome shotgun (WGS) entry which is preliminary data.</text>
</comment>
<dbReference type="InterPro" id="IPR026532">
    <property type="entry name" value="BRX1"/>
</dbReference>
<keyword evidence="3" id="KW-0690">Ribosome biogenesis</keyword>
<gene>
    <name evidence="7" type="ORF">ABL78_7490</name>
</gene>
<dbReference type="OrthoDB" id="1638493at2759"/>
<dbReference type="GO" id="GO:0019843">
    <property type="term" value="F:rRNA binding"/>
    <property type="evidence" value="ECO:0007669"/>
    <property type="project" value="InterPro"/>
</dbReference>
<comment type="similarity">
    <text evidence="2">Belongs to the BRX1 family.</text>
</comment>
<sequence>MAVKGGKGRKRSHSAQSAEARAKTAIVGAEAPLPAAEEAADVEDAAQVLENREEEMVANIGVRRAQTTKKMTNRQKMLVLGARNMNSKDRHLLQDLRGLMPHSREHPKLGRSSTLGDDLIELCSLHQCNSVLFMEPHRNDVSYMWIGQVPSGPSIKMQVNNVHTADEIRMAGNCLKYSRPLLHFDRDFELQPHLRVAKSLLHMAFNTPRYHPKSKPFVDRIMSFLWLDGHIWVRNYQIAPTSPPSLMEIGPRFTLEPVAIFNGCCKGNVLWKSTTAKPPTEQRRDRKLRRLEKQAANEVIKEKSEKHKALHPAPSADPLDLVFRD</sequence>
<feature type="region of interest" description="Disordered" evidence="5">
    <location>
        <begin position="301"/>
        <end position="325"/>
    </location>
</feature>
<dbReference type="GO" id="GO:0000027">
    <property type="term" value="P:ribosomal large subunit assembly"/>
    <property type="evidence" value="ECO:0007669"/>
    <property type="project" value="TreeGrafter"/>
</dbReference>